<dbReference type="Proteomes" id="UP000275078">
    <property type="component" value="Unassembled WGS sequence"/>
</dbReference>
<organism evidence="2 3">
    <name type="scientific">Ascobolus immersus RN42</name>
    <dbReference type="NCBI Taxonomy" id="1160509"/>
    <lineage>
        <taxon>Eukaryota</taxon>
        <taxon>Fungi</taxon>
        <taxon>Dikarya</taxon>
        <taxon>Ascomycota</taxon>
        <taxon>Pezizomycotina</taxon>
        <taxon>Pezizomycetes</taxon>
        <taxon>Pezizales</taxon>
        <taxon>Ascobolaceae</taxon>
        <taxon>Ascobolus</taxon>
    </lineage>
</organism>
<reference evidence="2 3" key="1">
    <citation type="journal article" date="2018" name="Nat. Ecol. Evol.">
        <title>Pezizomycetes genomes reveal the molecular basis of ectomycorrhizal truffle lifestyle.</title>
        <authorList>
            <person name="Murat C."/>
            <person name="Payen T."/>
            <person name="Noel B."/>
            <person name="Kuo A."/>
            <person name="Morin E."/>
            <person name="Chen J."/>
            <person name="Kohler A."/>
            <person name="Krizsan K."/>
            <person name="Balestrini R."/>
            <person name="Da Silva C."/>
            <person name="Montanini B."/>
            <person name="Hainaut M."/>
            <person name="Levati E."/>
            <person name="Barry K.W."/>
            <person name="Belfiori B."/>
            <person name="Cichocki N."/>
            <person name="Clum A."/>
            <person name="Dockter R.B."/>
            <person name="Fauchery L."/>
            <person name="Guy J."/>
            <person name="Iotti M."/>
            <person name="Le Tacon F."/>
            <person name="Lindquist E.A."/>
            <person name="Lipzen A."/>
            <person name="Malagnac F."/>
            <person name="Mello A."/>
            <person name="Molinier V."/>
            <person name="Miyauchi S."/>
            <person name="Poulain J."/>
            <person name="Riccioni C."/>
            <person name="Rubini A."/>
            <person name="Sitrit Y."/>
            <person name="Splivallo R."/>
            <person name="Traeger S."/>
            <person name="Wang M."/>
            <person name="Zifcakova L."/>
            <person name="Wipf D."/>
            <person name="Zambonelli A."/>
            <person name="Paolocci F."/>
            <person name="Nowrousian M."/>
            <person name="Ottonello S."/>
            <person name="Baldrian P."/>
            <person name="Spatafora J.W."/>
            <person name="Henrissat B."/>
            <person name="Nagy L.G."/>
            <person name="Aury J.M."/>
            <person name="Wincker P."/>
            <person name="Grigoriev I.V."/>
            <person name="Bonfante P."/>
            <person name="Martin F.M."/>
        </authorList>
    </citation>
    <scope>NUCLEOTIDE SEQUENCE [LARGE SCALE GENOMIC DNA]</scope>
    <source>
        <strain evidence="2 3">RN42</strain>
    </source>
</reference>
<feature type="compositionally biased region" description="Polar residues" evidence="1">
    <location>
        <begin position="187"/>
        <end position="200"/>
    </location>
</feature>
<keyword evidence="3" id="KW-1185">Reference proteome</keyword>
<proteinExistence type="predicted"/>
<evidence type="ECO:0000313" key="3">
    <source>
        <dbReference type="Proteomes" id="UP000275078"/>
    </source>
</evidence>
<sequence>KTGPRAPRGHQTAPNPFGDVPRPRQSLQRHGNTLPYLSRTPPGCPVSTRPHSPPWTLLEPQPENGPPEWPHTPNASPERLLHPANRFSDLTLPLTATPPPSPAPALTQSRTYSPSAAPRAPTPPIAPAASHYPTQRNLHPAIPHRTGRPRPTHHHHKPPHAANTTPPDTETPHTARTAHPRLPEPSNPQSLPQNANTLPHPQNHRHPTRSKHQLHRSPTP</sequence>
<feature type="region of interest" description="Disordered" evidence="1">
    <location>
        <begin position="1"/>
        <end position="220"/>
    </location>
</feature>
<feature type="non-terminal residue" evidence="2">
    <location>
        <position position="1"/>
    </location>
</feature>
<protein>
    <submittedName>
        <fullName evidence="2">Uncharacterized protein</fullName>
    </submittedName>
</protein>
<evidence type="ECO:0000256" key="1">
    <source>
        <dbReference type="SAM" id="MobiDB-lite"/>
    </source>
</evidence>
<accession>A0A3N4H7T7</accession>
<dbReference type="AlphaFoldDB" id="A0A3N4H7T7"/>
<feature type="compositionally biased region" description="Basic residues" evidence="1">
    <location>
        <begin position="145"/>
        <end position="159"/>
    </location>
</feature>
<feature type="compositionally biased region" description="Basic residues" evidence="1">
    <location>
        <begin position="202"/>
        <end position="220"/>
    </location>
</feature>
<dbReference type="EMBL" id="ML120014">
    <property type="protein sequence ID" value="RPA70913.1"/>
    <property type="molecule type" value="Genomic_DNA"/>
</dbReference>
<name>A0A3N4H7T7_ASCIM</name>
<gene>
    <name evidence="2" type="ORF">BJ508DRAFT_189641</name>
</gene>
<evidence type="ECO:0000313" key="2">
    <source>
        <dbReference type="EMBL" id="RPA70913.1"/>
    </source>
</evidence>
<feature type="non-terminal residue" evidence="2">
    <location>
        <position position="220"/>
    </location>
</feature>